<sequence>MKTKRNLLRDEDLARSIRERMEEDDLCTLLAIENLVHLLRAHKVIYEALAARLVEWELSPAHYNFLVVLYKAPDKQRQMSDIGEHMNVAVSPSNITKLADALERRGLIRRKACAHDRRVVLAELTEEGEALIKTLMPEQYRWIRHLWRELSEEERRMLTHLLLKLRQSVEKTLLETGIERSLPICEVRTEE</sequence>
<keyword evidence="2" id="KW-0238">DNA-binding</keyword>
<dbReference type="InterPro" id="IPR000835">
    <property type="entry name" value="HTH_MarR-typ"/>
</dbReference>
<dbReference type="GO" id="GO:0003677">
    <property type="term" value="F:DNA binding"/>
    <property type="evidence" value="ECO:0007669"/>
    <property type="project" value="UniProtKB-KW"/>
</dbReference>
<dbReference type="EMBL" id="HF951689">
    <property type="protein sequence ID" value="CCW34150.1"/>
    <property type="molecule type" value="Genomic_DNA"/>
</dbReference>
<dbReference type="FunCoup" id="S0ESZ8">
    <property type="interactions" value="116"/>
</dbReference>
<protein>
    <submittedName>
        <fullName evidence="5">Transcriptional regulator, MarR family</fullName>
    </submittedName>
</protein>
<keyword evidence="6" id="KW-1185">Reference proteome</keyword>
<dbReference type="PATRIC" id="fig|1303518.3.peg.319"/>
<keyword evidence="3" id="KW-0804">Transcription</keyword>
<dbReference type="PANTHER" id="PTHR33164">
    <property type="entry name" value="TRANSCRIPTIONAL REGULATOR, MARR FAMILY"/>
    <property type="match status" value="1"/>
</dbReference>
<evidence type="ECO:0000256" key="2">
    <source>
        <dbReference type="ARBA" id="ARBA00023125"/>
    </source>
</evidence>
<dbReference type="AlphaFoldDB" id="S0ESZ8"/>
<evidence type="ECO:0000256" key="1">
    <source>
        <dbReference type="ARBA" id="ARBA00023015"/>
    </source>
</evidence>
<dbReference type="eggNOG" id="COG1846">
    <property type="taxonomic scope" value="Bacteria"/>
</dbReference>
<evidence type="ECO:0000313" key="5">
    <source>
        <dbReference type="EMBL" id="CCW34150.1"/>
    </source>
</evidence>
<dbReference type="Pfam" id="PF12802">
    <property type="entry name" value="MarR_2"/>
    <property type="match status" value="1"/>
</dbReference>
<dbReference type="GO" id="GO:0003700">
    <property type="term" value="F:DNA-binding transcription factor activity"/>
    <property type="evidence" value="ECO:0007669"/>
    <property type="project" value="InterPro"/>
</dbReference>
<dbReference type="GO" id="GO:0006950">
    <property type="term" value="P:response to stress"/>
    <property type="evidence" value="ECO:0007669"/>
    <property type="project" value="TreeGrafter"/>
</dbReference>
<dbReference type="PANTHER" id="PTHR33164:SF43">
    <property type="entry name" value="HTH-TYPE TRANSCRIPTIONAL REPRESSOR YETL"/>
    <property type="match status" value="1"/>
</dbReference>
<dbReference type="PROSITE" id="PS50995">
    <property type="entry name" value="HTH_MARR_2"/>
    <property type="match status" value="1"/>
</dbReference>
<dbReference type="InterPro" id="IPR036390">
    <property type="entry name" value="WH_DNA-bd_sf"/>
</dbReference>
<dbReference type="RefSeq" id="WP_016481713.1">
    <property type="nucleotide sequence ID" value="NC_021487.1"/>
</dbReference>
<proteinExistence type="predicted"/>
<dbReference type="PROSITE" id="PS01117">
    <property type="entry name" value="HTH_MARR_1"/>
    <property type="match status" value="1"/>
</dbReference>
<organism evidence="5 6">
    <name type="scientific">Chthonomonas calidirosea (strain DSM 23976 / ICMP 18418 / T49)</name>
    <dbReference type="NCBI Taxonomy" id="1303518"/>
    <lineage>
        <taxon>Bacteria</taxon>
        <taxon>Bacillati</taxon>
        <taxon>Armatimonadota</taxon>
        <taxon>Chthonomonadia</taxon>
        <taxon>Chthonomonadales</taxon>
        <taxon>Chthonomonadaceae</taxon>
        <taxon>Chthonomonas</taxon>
    </lineage>
</organism>
<gene>
    <name evidence="5" type="ORF">CCALI_00313</name>
</gene>
<evidence type="ECO:0000313" key="6">
    <source>
        <dbReference type="Proteomes" id="UP000014227"/>
    </source>
</evidence>
<dbReference type="InterPro" id="IPR036388">
    <property type="entry name" value="WH-like_DNA-bd_sf"/>
</dbReference>
<dbReference type="Gene3D" id="1.10.10.10">
    <property type="entry name" value="Winged helix-like DNA-binding domain superfamily/Winged helix DNA-binding domain"/>
    <property type="match status" value="1"/>
</dbReference>
<dbReference type="HOGENOM" id="CLU_083287_27_3_0"/>
<evidence type="ECO:0000259" key="4">
    <source>
        <dbReference type="PROSITE" id="PS50995"/>
    </source>
</evidence>
<accession>S0ESZ8</accession>
<dbReference type="PRINTS" id="PR00598">
    <property type="entry name" value="HTHMARR"/>
</dbReference>
<dbReference type="InParanoid" id="S0ESZ8"/>
<dbReference type="Proteomes" id="UP000014227">
    <property type="component" value="Chromosome I"/>
</dbReference>
<reference evidence="6" key="1">
    <citation type="submission" date="2013-03" db="EMBL/GenBank/DDBJ databases">
        <title>Genome sequence of Chthonomonas calidirosea, the first sequenced genome from the Armatimonadetes phylum (formally candidate division OP10).</title>
        <authorList>
            <person name="Lee K.C.Y."/>
            <person name="Morgan X.C."/>
            <person name="Dunfield P.F."/>
            <person name="Tamas I."/>
            <person name="Houghton K.M."/>
            <person name="Vyssotski M."/>
            <person name="Ryan J.L.J."/>
            <person name="Lagutin K."/>
            <person name="McDonald I.R."/>
            <person name="Stott M.B."/>
        </authorList>
    </citation>
    <scope>NUCLEOTIDE SEQUENCE [LARGE SCALE GENOMIC DNA]</scope>
    <source>
        <strain evidence="6">DSM 23976 / ICMP 18418 / T49</strain>
    </source>
</reference>
<keyword evidence="1" id="KW-0805">Transcription regulation</keyword>
<dbReference type="STRING" id="454171.CP488_00844"/>
<dbReference type="SMART" id="SM00347">
    <property type="entry name" value="HTH_MARR"/>
    <property type="match status" value="1"/>
</dbReference>
<evidence type="ECO:0000256" key="3">
    <source>
        <dbReference type="ARBA" id="ARBA00023163"/>
    </source>
</evidence>
<dbReference type="InterPro" id="IPR039422">
    <property type="entry name" value="MarR/SlyA-like"/>
</dbReference>
<feature type="domain" description="HTH marR-type" evidence="4">
    <location>
        <begin position="28"/>
        <end position="167"/>
    </location>
</feature>
<dbReference type="KEGG" id="ccz:CCALI_00313"/>
<name>S0ESZ8_CHTCT</name>
<dbReference type="SUPFAM" id="SSF46785">
    <property type="entry name" value="Winged helix' DNA-binding domain"/>
    <property type="match status" value="1"/>
</dbReference>
<dbReference type="InterPro" id="IPR023187">
    <property type="entry name" value="Tscrpt_reg_MarR-type_CS"/>
</dbReference>